<name>A0AAD4QWT4_9BILA</name>
<evidence type="ECO:0000313" key="2">
    <source>
        <dbReference type="EMBL" id="KAI1694654.1"/>
    </source>
</evidence>
<keyword evidence="3" id="KW-1185">Reference proteome</keyword>
<sequence length="340" mass="38688">MSFGIVSRWRRGMQELYEKDAPQTGDIVIQLYNGGPHSLVVVGHKTFVQWAYGDTEYKTYKVNKKKATTDAHNKRIYRIDNRLRSILNSYSAEDIVKRAESQISKGVKAIKEKDNCEDFVSWCVFGVDKGVTNFVFQDEYNKAFNKSQEPKTDIQMRIRVVNDRGESYTAPTVDIINILGESLASDKTTKKGKEQIGVKPYKIGTSDIWKLFGFEMLKVFGSALKPGGNEESNGFKANAKEVIQTKRALETYNNGVIYNEGFMETSKDKNSGKKVQTGVFVTKVHTWAKGDIWICVAPCFEREALMTYHLRMEDYLDQKRNKPNAILVLNADTAQDVCYE</sequence>
<dbReference type="EMBL" id="JAKKPZ010000485">
    <property type="protein sequence ID" value="KAI1694654.1"/>
    <property type="molecule type" value="Genomic_DNA"/>
</dbReference>
<proteinExistence type="predicted"/>
<reference evidence="2" key="1">
    <citation type="submission" date="2022-01" db="EMBL/GenBank/DDBJ databases">
        <title>Genome Sequence Resource for Two Populations of Ditylenchus destructor, the Migratory Endoparasitic Phytonematode.</title>
        <authorList>
            <person name="Zhang H."/>
            <person name="Lin R."/>
            <person name="Xie B."/>
        </authorList>
    </citation>
    <scope>NUCLEOTIDE SEQUENCE</scope>
    <source>
        <strain evidence="2">BazhouSP</strain>
    </source>
</reference>
<feature type="domain" description="LRAT" evidence="1">
    <location>
        <begin position="61"/>
        <end position="127"/>
    </location>
</feature>
<evidence type="ECO:0000259" key="1">
    <source>
        <dbReference type="Pfam" id="PF04970"/>
    </source>
</evidence>
<dbReference type="Proteomes" id="UP001201812">
    <property type="component" value="Unassembled WGS sequence"/>
</dbReference>
<evidence type="ECO:0000313" key="3">
    <source>
        <dbReference type="Proteomes" id="UP001201812"/>
    </source>
</evidence>
<protein>
    <recommendedName>
        <fullName evidence="1">LRAT domain-containing protein</fullName>
    </recommendedName>
</protein>
<organism evidence="2 3">
    <name type="scientific">Ditylenchus destructor</name>
    <dbReference type="NCBI Taxonomy" id="166010"/>
    <lineage>
        <taxon>Eukaryota</taxon>
        <taxon>Metazoa</taxon>
        <taxon>Ecdysozoa</taxon>
        <taxon>Nematoda</taxon>
        <taxon>Chromadorea</taxon>
        <taxon>Rhabditida</taxon>
        <taxon>Tylenchina</taxon>
        <taxon>Tylenchomorpha</taxon>
        <taxon>Sphaerularioidea</taxon>
        <taxon>Anguinidae</taxon>
        <taxon>Anguininae</taxon>
        <taxon>Ditylenchus</taxon>
    </lineage>
</organism>
<dbReference type="Gene3D" id="3.90.1720.10">
    <property type="entry name" value="endopeptidase domain like (from Nostoc punctiforme)"/>
    <property type="match status" value="1"/>
</dbReference>
<gene>
    <name evidence="2" type="ORF">DdX_20002</name>
</gene>
<dbReference type="AlphaFoldDB" id="A0AAD4QWT4"/>
<dbReference type="Pfam" id="PF04970">
    <property type="entry name" value="LRAT"/>
    <property type="match status" value="1"/>
</dbReference>
<dbReference type="InterPro" id="IPR007053">
    <property type="entry name" value="LRAT_dom"/>
</dbReference>
<accession>A0AAD4QWT4</accession>
<comment type="caution">
    <text evidence="2">The sequence shown here is derived from an EMBL/GenBank/DDBJ whole genome shotgun (WGS) entry which is preliminary data.</text>
</comment>